<keyword evidence="16" id="KW-0456">Lyase</keyword>
<evidence type="ECO:0000256" key="20">
    <source>
        <dbReference type="ARBA" id="ARBA00035909"/>
    </source>
</evidence>
<dbReference type="Pfam" id="PF00378">
    <property type="entry name" value="ECH_1"/>
    <property type="match status" value="1"/>
</dbReference>
<evidence type="ECO:0000256" key="36">
    <source>
        <dbReference type="ARBA" id="ARBA00049448"/>
    </source>
</evidence>
<dbReference type="UniPathway" id="UPA00659"/>
<evidence type="ECO:0000256" key="35">
    <source>
        <dbReference type="ARBA" id="ARBA00048911"/>
    </source>
</evidence>
<dbReference type="Gene3D" id="3.90.226.10">
    <property type="entry name" value="2-enoyl-CoA Hydratase, Chain A, domain 1"/>
    <property type="match status" value="1"/>
</dbReference>
<evidence type="ECO:0000256" key="26">
    <source>
        <dbReference type="ARBA" id="ARBA00036472"/>
    </source>
</evidence>
<reference evidence="40" key="1">
    <citation type="submission" date="2025-08" db="UniProtKB">
        <authorList>
            <consortium name="Ensembl"/>
        </authorList>
    </citation>
    <scope>IDENTIFICATION</scope>
</reference>
<dbReference type="InterPro" id="IPR006180">
    <property type="entry name" value="3-OHacyl-CoA_DH_CS"/>
</dbReference>
<comment type="catalytic activity">
    <reaction evidence="1">
        <text>(3S)-hydroxyhexadecanoyl-CoA = (2E)-hexadecenoyl-CoA + H2O</text>
        <dbReference type="Rhea" id="RHEA:31163"/>
        <dbReference type="ChEBI" id="CHEBI:15377"/>
        <dbReference type="ChEBI" id="CHEBI:61526"/>
        <dbReference type="ChEBI" id="CHEBI:62613"/>
    </reaction>
    <physiologicalReaction direction="right-to-left" evidence="1">
        <dbReference type="Rhea" id="RHEA:31165"/>
    </physiologicalReaction>
</comment>
<dbReference type="SUPFAM" id="SSF51735">
    <property type="entry name" value="NAD(P)-binding Rossmann-fold domains"/>
    <property type="match status" value="1"/>
</dbReference>
<comment type="catalytic activity">
    <reaction evidence="28">
        <text>(3E)-decenoyl-CoA = (2E)-decenoyl-CoA</text>
        <dbReference type="Rhea" id="RHEA:45752"/>
        <dbReference type="ChEBI" id="CHEBI:61406"/>
        <dbReference type="ChEBI" id="CHEBI:84793"/>
    </reaction>
    <physiologicalReaction direction="left-to-right" evidence="28">
        <dbReference type="Rhea" id="RHEA:45753"/>
    </physiologicalReaction>
</comment>
<evidence type="ECO:0000256" key="29">
    <source>
        <dbReference type="ARBA" id="ARBA00036989"/>
    </source>
</evidence>
<dbReference type="Gene3D" id="1.10.1040.50">
    <property type="match status" value="1"/>
</dbReference>
<evidence type="ECO:0000256" key="32">
    <source>
        <dbReference type="ARBA" id="ARBA00042031"/>
    </source>
</evidence>
<dbReference type="Gene3D" id="3.40.50.720">
    <property type="entry name" value="NAD(P)-binding Rossmann-like Domain"/>
    <property type="match status" value="1"/>
</dbReference>
<sequence length="727" mass="78923">MAQYARGAAAVALVRLSSPPLNTLSAAVVRALEQEVKKADADPAVKAVVICGANGKFSAGADIRGFSSIQSGDRSSLGSVIDLIERSEKPVVAAIEGMALGGGLEVALGCHYRIAHAQAWVGLPEVTLGLLPGAGGTQRLPRLIGIPAALDIITTGKRVLAAEALELGIIDEIVEENTIDAAIHLANKVLGQPLNPRRLSLKQVQSLPNIDAILNEALVKVKKQARGCLSLEMCVQAVKASVQLPFTEGIQKERELFKFLMTSGQAKALQYAFFAQRAVKKWTTPSGASWKTASAQPIQKVAVIGLGTMGRGIVTSLVKAKISVVALEQDQKQLEVGGRAVTSLLEHESSKMQRSGQSQNAYDPSLLRFTLDFAVLQDVDLVIEAVFEDMALKKEIFHKLSAVCKPGAFLCTNTSALDIDEIASATSRPHQVIGTHFFSPAHVMKLLEIVRGCHTSPTTIATAMDLAKTIDKIGVVVGNCFGFVGNRMMAPYVEQAVFLLEEGSKPEEVDQALEEFGFKLGPFRMGDLAGLDVGWRSRKGQDLTGPRLAPGTPARLRGSRRYSPLPDLLCENGRFGQKTGMGWYQYEKPGGRIANPDQWLHNFVAEYRNVHHIKARFIDQEEILERCLYTLINEGFQILDDGIAYAPEDIDVIYINGYGWPKHRGGPMFYASTIGLPCILAKLQKYSEAHPDIPRMQPSNFLKKLVAIGNPPLKEWMSHAGHQSSKL</sequence>
<evidence type="ECO:0000256" key="37">
    <source>
        <dbReference type="RuleBase" id="RU003707"/>
    </source>
</evidence>
<comment type="catalytic activity">
    <reaction evidence="27">
        <text>(3E,5Z)-tetradecadienoyl-CoA = (2E,5Z)-tetradecadienoyl-CoA</text>
        <dbReference type="Rhea" id="RHEA:47464"/>
        <dbReference type="ChEBI" id="CHEBI:71586"/>
        <dbReference type="ChEBI" id="CHEBI:87701"/>
    </reaction>
    <physiologicalReaction direction="right-to-left" evidence="27">
        <dbReference type="Rhea" id="RHEA:47466"/>
    </physiologicalReaction>
</comment>
<evidence type="ECO:0000256" key="4">
    <source>
        <dbReference type="ARBA" id="ARBA00008750"/>
    </source>
</evidence>
<keyword evidence="9" id="KW-0276">Fatty acid metabolism</keyword>
<keyword evidence="15" id="KW-0413">Isomerase</keyword>
<organism evidence="40 41">
    <name type="scientific">Pelusios castaneus</name>
    <name type="common">West African mud turtle</name>
    <dbReference type="NCBI Taxonomy" id="367368"/>
    <lineage>
        <taxon>Eukaryota</taxon>
        <taxon>Metazoa</taxon>
        <taxon>Chordata</taxon>
        <taxon>Craniata</taxon>
        <taxon>Vertebrata</taxon>
        <taxon>Euteleostomi</taxon>
        <taxon>Archelosauria</taxon>
        <taxon>Testudinata</taxon>
        <taxon>Testudines</taxon>
        <taxon>Pleurodira</taxon>
        <taxon>Pelomedusidae</taxon>
        <taxon>Pelusios</taxon>
    </lineage>
</organism>
<comment type="similarity">
    <text evidence="37">Belongs to the enoyl-CoA hydratase/isomerase family.</text>
</comment>
<evidence type="ECO:0000256" key="19">
    <source>
        <dbReference type="ARBA" id="ARBA00035863"/>
    </source>
</evidence>
<evidence type="ECO:0000256" key="9">
    <source>
        <dbReference type="ARBA" id="ARBA00022832"/>
    </source>
</evidence>
<dbReference type="AlphaFoldDB" id="A0A8C8S8X1"/>
<dbReference type="Ensembl" id="ENSPCET00000017999.1">
    <property type="protein sequence ID" value="ENSPCEP00000017391.1"/>
    <property type="gene ID" value="ENSPCEG00000013667.1"/>
</dbReference>
<evidence type="ECO:0000256" key="27">
    <source>
        <dbReference type="ARBA" id="ARBA00036570"/>
    </source>
</evidence>
<keyword evidence="41" id="KW-1185">Reference proteome</keyword>
<dbReference type="InterPro" id="IPR029045">
    <property type="entry name" value="ClpP/crotonase-like_dom_sf"/>
</dbReference>
<comment type="catalytic activity">
    <reaction evidence="18">
        <text>(3S)-hydroxydecanoyl-CoA = (2E)-decenoyl-CoA + H2O</text>
        <dbReference type="Rhea" id="RHEA:31191"/>
        <dbReference type="ChEBI" id="CHEBI:15377"/>
        <dbReference type="ChEBI" id="CHEBI:61406"/>
        <dbReference type="ChEBI" id="CHEBI:62616"/>
    </reaction>
    <physiologicalReaction direction="right-to-left" evidence="18">
        <dbReference type="Rhea" id="RHEA:31193"/>
    </physiologicalReaction>
</comment>
<dbReference type="FunFam" id="3.40.50.720:FF:000296">
    <property type="entry name" value="peroxisomal bifunctional enzyme isoform X1"/>
    <property type="match status" value="1"/>
</dbReference>
<protein>
    <recommendedName>
        <fullName evidence="31">Peroxisomal bifunctional enzyme</fullName>
        <ecNumber evidence="8">1.1.1.35</ecNumber>
        <ecNumber evidence="7">4.2.1.17</ecNumber>
        <ecNumber evidence="6">5.3.3.8</ecNumber>
    </recommendedName>
    <alternativeName>
        <fullName evidence="32">Multifunctional enzyme 1</fullName>
    </alternativeName>
</protein>
<comment type="catalytic activity">
    <reaction evidence="19">
        <text>(3E,5Z)-octadienoyl-CoA = (2E,5Z)-octadienoyl-CoA</text>
        <dbReference type="Rhea" id="RHEA:49932"/>
        <dbReference type="ChEBI" id="CHEBI:85108"/>
        <dbReference type="ChEBI" id="CHEBI:131990"/>
    </reaction>
    <physiologicalReaction direction="right-to-left" evidence="19">
        <dbReference type="Rhea" id="RHEA:49934"/>
    </physiologicalReaction>
</comment>
<evidence type="ECO:0000256" key="6">
    <source>
        <dbReference type="ARBA" id="ARBA00012064"/>
    </source>
</evidence>
<comment type="pathway">
    <text evidence="3">Lipid metabolism; fatty acid beta-oxidation.</text>
</comment>
<evidence type="ECO:0000256" key="17">
    <source>
        <dbReference type="ARBA" id="ARBA00023268"/>
    </source>
</evidence>
<evidence type="ECO:0000256" key="31">
    <source>
        <dbReference type="ARBA" id="ARBA00039632"/>
    </source>
</evidence>
<dbReference type="Pfam" id="PF00725">
    <property type="entry name" value="3HCDH"/>
    <property type="match status" value="2"/>
</dbReference>
<feature type="domain" description="3-hydroxyacyl-CoA dehydrogenase NAD binding" evidence="39">
    <location>
        <begin position="300"/>
        <end position="479"/>
    </location>
</feature>
<keyword evidence="17" id="KW-0511">Multifunctional enzyme</keyword>
<dbReference type="SUPFAM" id="SSF52096">
    <property type="entry name" value="ClpP/crotonase"/>
    <property type="match status" value="1"/>
</dbReference>
<dbReference type="InterPro" id="IPR036291">
    <property type="entry name" value="NAD(P)-bd_dom_sf"/>
</dbReference>
<evidence type="ECO:0000256" key="3">
    <source>
        <dbReference type="ARBA" id="ARBA00005005"/>
    </source>
</evidence>
<evidence type="ECO:0000256" key="1">
    <source>
        <dbReference type="ARBA" id="ARBA00000469"/>
    </source>
</evidence>
<dbReference type="EC" id="1.1.1.35" evidence="8"/>
<comment type="catalytic activity">
    <reaction evidence="34">
        <text>(3S)-hydroxydecanoyl-CoA + NAD(+) = 3-oxodecanoyl-CoA + NADH + H(+)</text>
        <dbReference type="Rhea" id="RHEA:31187"/>
        <dbReference type="ChEBI" id="CHEBI:15378"/>
        <dbReference type="ChEBI" id="CHEBI:57540"/>
        <dbReference type="ChEBI" id="CHEBI:57945"/>
        <dbReference type="ChEBI" id="CHEBI:62548"/>
        <dbReference type="ChEBI" id="CHEBI:62616"/>
    </reaction>
    <physiologicalReaction direction="left-to-right" evidence="34">
        <dbReference type="Rhea" id="RHEA:31188"/>
    </physiologicalReaction>
</comment>
<comment type="catalytic activity">
    <reaction evidence="25">
        <text>(3S)-hydroxyhexanoyl-CoA = (2E)-hexenoyl-CoA + H2O</text>
        <dbReference type="Rhea" id="RHEA:30547"/>
        <dbReference type="ChEBI" id="CHEBI:15377"/>
        <dbReference type="ChEBI" id="CHEBI:62075"/>
        <dbReference type="ChEBI" id="CHEBI:62077"/>
    </reaction>
    <physiologicalReaction direction="right-to-left" evidence="25">
        <dbReference type="Rhea" id="RHEA:30549"/>
    </physiologicalReaction>
</comment>
<dbReference type="GO" id="GO:0003857">
    <property type="term" value="F:(3S)-3-hydroxyacyl-CoA dehydrogenase (NAD+) activity"/>
    <property type="evidence" value="ECO:0007669"/>
    <property type="project" value="UniProtKB-EC"/>
</dbReference>
<comment type="catalytic activity">
    <reaction evidence="24">
        <text>(3E)-hexenoyl-CoA = (2E)-hexenoyl-CoA</text>
        <dbReference type="Rhea" id="RHEA:45736"/>
        <dbReference type="ChEBI" id="CHEBI:62077"/>
        <dbReference type="ChEBI" id="CHEBI:84790"/>
    </reaction>
    <physiologicalReaction direction="left-to-right" evidence="24">
        <dbReference type="Rhea" id="RHEA:45737"/>
    </physiologicalReaction>
</comment>
<comment type="catalytic activity">
    <reaction evidence="22">
        <text>a (3Z)-enoyl-CoA = a 4-saturated (2E)-enoyl-CoA</text>
        <dbReference type="Rhea" id="RHEA:45900"/>
        <dbReference type="ChEBI" id="CHEBI:85097"/>
        <dbReference type="ChEBI" id="CHEBI:85489"/>
        <dbReference type="EC" id="5.3.3.8"/>
    </reaction>
    <physiologicalReaction direction="left-to-right" evidence="22">
        <dbReference type="Rhea" id="RHEA:45901"/>
    </physiologicalReaction>
</comment>
<proteinExistence type="inferred from homology"/>
<keyword evidence="10" id="KW-0007">Acetylation</keyword>
<evidence type="ECO:0000256" key="2">
    <source>
        <dbReference type="ARBA" id="ARBA00004275"/>
    </source>
</evidence>
<comment type="subunit">
    <text evidence="5">Monomer.</text>
</comment>
<comment type="similarity">
    <text evidence="4">In the N-terminal section; belongs to the enoyl-CoA hydratase/isomerase family.</text>
</comment>
<evidence type="ECO:0000259" key="38">
    <source>
        <dbReference type="Pfam" id="PF00725"/>
    </source>
</evidence>
<keyword evidence="11" id="KW-0560">Oxidoreductase</keyword>
<comment type="catalytic activity">
    <reaction evidence="29">
        <text>(2E)-hexadecenedioyl-CoA + H2O = (3S)-hydroxyhexadecanedioyl-CoA</text>
        <dbReference type="Rhea" id="RHEA:40259"/>
        <dbReference type="ChEBI" id="CHEBI:15377"/>
        <dbReference type="ChEBI" id="CHEBI:77075"/>
        <dbReference type="ChEBI" id="CHEBI:77080"/>
    </reaction>
    <physiologicalReaction direction="left-to-right" evidence="29">
        <dbReference type="Rhea" id="RHEA:40260"/>
    </physiologicalReaction>
</comment>
<evidence type="ECO:0000256" key="21">
    <source>
        <dbReference type="ARBA" id="ARBA00035949"/>
    </source>
</evidence>
<keyword evidence="13" id="KW-0443">Lipid metabolism</keyword>
<comment type="subcellular location">
    <subcellularLocation>
        <location evidence="2">Peroxisome</location>
    </subcellularLocation>
</comment>
<evidence type="ECO:0000256" key="8">
    <source>
        <dbReference type="ARBA" id="ARBA00013000"/>
    </source>
</evidence>
<dbReference type="EC" id="4.2.1.17" evidence="7"/>
<dbReference type="InterPro" id="IPR006176">
    <property type="entry name" value="3-OHacyl-CoA_DH_NAD-bd"/>
</dbReference>
<evidence type="ECO:0000256" key="30">
    <source>
        <dbReference type="ARBA" id="ARBA00038365"/>
    </source>
</evidence>
<evidence type="ECO:0000256" key="22">
    <source>
        <dbReference type="ARBA" id="ARBA00035959"/>
    </source>
</evidence>
<dbReference type="CDD" id="cd06558">
    <property type="entry name" value="crotonase-like"/>
    <property type="match status" value="1"/>
</dbReference>
<evidence type="ECO:0000256" key="28">
    <source>
        <dbReference type="ARBA" id="ARBA00036656"/>
    </source>
</evidence>
<dbReference type="InterPro" id="IPR008927">
    <property type="entry name" value="6-PGluconate_DH-like_C_sf"/>
</dbReference>
<dbReference type="PANTHER" id="PTHR23309:SF49">
    <property type="entry name" value="PEROXISOMAL BIFUNCTIONAL ENZYME"/>
    <property type="match status" value="1"/>
</dbReference>
<dbReference type="InterPro" id="IPR001753">
    <property type="entry name" value="Enoyl-CoA_hydra/iso"/>
</dbReference>
<dbReference type="GO" id="GO:0006635">
    <property type="term" value="P:fatty acid beta-oxidation"/>
    <property type="evidence" value="ECO:0007669"/>
    <property type="project" value="UniProtKB-UniPathway"/>
</dbReference>
<dbReference type="GO" id="GO:0005777">
    <property type="term" value="C:peroxisome"/>
    <property type="evidence" value="ECO:0007669"/>
    <property type="project" value="UniProtKB-SubCell"/>
</dbReference>
<name>A0A8C8S8X1_9SAUR</name>
<keyword evidence="14" id="KW-0576">Peroxisome</keyword>
<comment type="catalytic activity">
    <reaction evidence="20">
        <text>a 4-saturated-(3S)-3-hydroxyacyl-CoA = a (3E)-enoyl-CoA + H2O</text>
        <dbReference type="Rhea" id="RHEA:20724"/>
        <dbReference type="ChEBI" id="CHEBI:15377"/>
        <dbReference type="ChEBI" id="CHEBI:58521"/>
        <dbReference type="ChEBI" id="CHEBI:137480"/>
        <dbReference type="EC" id="4.2.1.17"/>
    </reaction>
    <physiologicalReaction direction="left-to-right" evidence="20">
        <dbReference type="Rhea" id="RHEA:20725"/>
    </physiologicalReaction>
</comment>
<dbReference type="Proteomes" id="UP000694393">
    <property type="component" value="Unplaced"/>
</dbReference>
<dbReference type="GO" id="GO:0070403">
    <property type="term" value="F:NAD+ binding"/>
    <property type="evidence" value="ECO:0007669"/>
    <property type="project" value="InterPro"/>
</dbReference>
<comment type="catalytic activity">
    <reaction evidence="35">
        <text>a (3S)-3-hydroxyacyl-CoA + NAD(+) = a 3-oxoacyl-CoA + NADH + H(+)</text>
        <dbReference type="Rhea" id="RHEA:22432"/>
        <dbReference type="ChEBI" id="CHEBI:15378"/>
        <dbReference type="ChEBI" id="CHEBI:57318"/>
        <dbReference type="ChEBI" id="CHEBI:57540"/>
        <dbReference type="ChEBI" id="CHEBI:57945"/>
        <dbReference type="ChEBI" id="CHEBI:90726"/>
        <dbReference type="EC" id="1.1.1.35"/>
    </reaction>
    <physiologicalReaction direction="left-to-right" evidence="35">
        <dbReference type="Rhea" id="RHEA:22433"/>
    </physiologicalReaction>
</comment>
<evidence type="ECO:0000256" key="7">
    <source>
        <dbReference type="ARBA" id="ARBA00012076"/>
    </source>
</evidence>
<dbReference type="SUPFAM" id="SSF48179">
    <property type="entry name" value="6-phosphogluconate dehydrogenase C-terminal domain-like"/>
    <property type="match status" value="2"/>
</dbReference>
<dbReference type="GO" id="GO:0004300">
    <property type="term" value="F:enoyl-CoA hydratase activity"/>
    <property type="evidence" value="ECO:0007669"/>
    <property type="project" value="UniProtKB-EC"/>
</dbReference>
<dbReference type="FunFam" id="3.90.226.10:FF:000052">
    <property type="entry name" value="Peroxisomal bifunctional enzyme"/>
    <property type="match status" value="1"/>
</dbReference>
<evidence type="ECO:0000313" key="40">
    <source>
        <dbReference type="Ensembl" id="ENSPCEP00000017391.1"/>
    </source>
</evidence>
<evidence type="ECO:0000259" key="39">
    <source>
        <dbReference type="Pfam" id="PF02737"/>
    </source>
</evidence>
<evidence type="ECO:0000256" key="11">
    <source>
        <dbReference type="ARBA" id="ARBA00023002"/>
    </source>
</evidence>
<dbReference type="PROSITE" id="PS00166">
    <property type="entry name" value="ENOYL_COA_HYDRATASE"/>
    <property type="match status" value="1"/>
</dbReference>
<evidence type="ECO:0000256" key="14">
    <source>
        <dbReference type="ARBA" id="ARBA00023140"/>
    </source>
</evidence>
<dbReference type="PROSITE" id="PS00067">
    <property type="entry name" value="3HCDH"/>
    <property type="match status" value="1"/>
</dbReference>
<comment type="catalytic activity">
    <reaction evidence="21">
        <text>a (3E)-enoyl-CoA = a 4-saturated (2E)-enoyl-CoA</text>
        <dbReference type="Rhea" id="RHEA:45228"/>
        <dbReference type="ChEBI" id="CHEBI:58521"/>
        <dbReference type="ChEBI" id="CHEBI:85097"/>
        <dbReference type="EC" id="5.3.3.8"/>
    </reaction>
    <physiologicalReaction direction="left-to-right" evidence="21">
        <dbReference type="Rhea" id="RHEA:45229"/>
    </physiologicalReaction>
</comment>
<accession>A0A8C8S8X1</accession>
<feature type="domain" description="3-hydroxyacyl-CoA dehydrogenase C-terminal" evidence="38">
    <location>
        <begin position="482"/>
        <end position="586"/>
    </location>
</feature>
<comment type="catalytic activity">
    <reaction evidence="26">
        <text>(2S,3S)-3-hydroxy-2-methylbutanoyl-CoA = (2E)-2-methylbut-2-enoyl-CoA + H2O</text>
        <dbReference type="Rhea" id="RHEA:31119"/>
        <dbReference type="ChEBI" id="CHEBI:15377"/>
        <dbReference type="ChEBI" id="CHEBI:57312"/>
        <dbReference type="ChEBI" id="CHEBI:57337"/>
    </reaction>
    <physiologicalReaction direction="right-to-left" evidence="26">
        <dbReference type="Rhea" id="RHEA:31121"/>
    </physiologicalReaction>
</comment>
<evidence type="ECO:0000256" key="5">
    <source>
        <dbReference type="ARBA" id="ARBA00011245"/>
    </source>
</evidence>
<dbReference type="Pfam" id="PF02737">
    <property type="entry name" value="3HCDH_N"/>
    <property type="match status" value="1"/>
</dbReference>
<evidence type="ECO:0000256" key="16">
    <source>
        <dbReference type="ARBA" id="ARBA00023239"/>
    </source>
</evidence>
<keyword evidence="12" id="KW-0520">NAD</keyword>
<dbReference type="PANTHER" id="PTHR23309">
    <property type="entry name" value="3-HYDROXYACYL-COA DEHYROGENASE"/>
    <property type="match status" value="1"/>
</dbReference>
<comment type="catalytic activity">
    <reaction evidence="33">
        <text>(3S)-hydroxyhexadecanoyl-CoA + NAD(+) = 3-oxohexadecanoyl-CoA + NADH + H(+)</text>
        <dbReference type="Rhea" id="RHEA:31159"/>
        <dbReference type="ChEBI" id="CHEBI:15378"/>
        <dbReference type="ChEBI" id="CHEBI:57349"/>
        <dbReference type="ChEBI" id="CHEBI:57540"/>
        <dbReference type="ChEBI" id="CHEBI:57945"/>
        <dbReference type="ChEBI" id="CHEBI:62613"/>
    </reaction>
    <physiologicalReaction direction="left-to-right" evidence="33">
        <dbReference type="Rhea" id="RHEA:31160"/>
    </physiologicalReaction>
</comment>
<comment type="catalytic activity">
    <reaction evidence="23">
        <text>(3Z)-hexenoyl-CoA = (2E)-hexenoyl-CoA</text>
        <dbReference type="Rhea" id="RHEA:45748"/>
        <dbReference type="ChEBI" id="CHEBI:62077"/>
        <dbReference type="ChEBI" id="CHEBI:85415"/>
    </reaction>
    <physiologicalReaction direction="left-to-right" evidence="23">
        <dbReference type="Rhea" id="RHEA:45749"/>
    </physiologicalReaction>
</comment>
<evidence type="ECO:0000256" key="18">
    <source>
        <dbReference type="ARBA" id="ARBA00035760"/>
    </source>
</evidence>
<reference evidence="40" key="2">
    <citation type="submission" date="2025-09" db="UniProtKB">
        <authorList>
            <consortium name="Ensembl"/>
        </authorList>
    </citation>
    <scope>IDENTIFICATION</scope>
</reference>
<comment type="similarity">
    <text evidence="30">In the C-terminal section; belongs to the 3-hydroxyacyl-CoA dehydrogenase family.</text>
</comment>
<evidence type="ECO:0000313" key="41">
    <source>
        <dbReference type="Proteomes" id="UP000694393"/>
    </source>
</evidence>
<evidence type="ECO:0000256" key="23">
    <source>
        <dbReference type="ARBA" id="ARBA00036336"/>
    </source>
</evidence>
<dbReference type="FunFam" id="1.10.1040.50:FF:000006">
    <property type="entry name" value="Peroxisomal bifunctional enzyme"/>
    <property type="match status" value="1"/>
</dbReference>
<feature type="domain" description="3-hydroxyacyl-CoA dehydrogenase C-terminal" evidence="38">
    <location>
        <begin position="623"/>
        <end position="711"/>
    </location>
</feature>
<evidence type="ECO:0000256" key="13">
    <source>
        <dbReference type="ARBA" id="ARBA00023098"/>
    </source>
</evidence>
<evidence type="ECO:0000256" key="12">
    <source>
        <dbReference type="ARBA" id="ARBA00023027"/>
    </source>
</evidence>
<dbReference type="InterPro" id="IPR006108">
    <property type="entry name" value="3HC_DH_C"/>
</dbReference>
<evidence type="ECO:0000256" key="10">
    <source>
        <dbReference type="ARBA" id="ARBA00022990"/>
    </source>
</evidence>
<dbReference type="EC" id="5.3.3.8" evidence="6"/>
<evidence type="ECO:0000256" key="24">
    <source>
        <dbReference type="ARBA" id="ARBA00036353"/>
    </source>
</evidence>
<evidence type="ECO:0000256" key="33">
    <source>
        <dbReference type="ARBA" id="ARBA00047613"/>
    </source>
</evidence>
<dbReference type="GO" id="GO:0004165">
    <property type="term" value="F:delta(3)-delta(2)-enoyl-CoA isomerase activity"/>
    <property type="evidence" value="ECO:0007669"/>
    <property type="project" value="UniProtKB-EC"/>
</dbReference>
<comment type="catalytic activity">
    <reaction evidence="36">
        <text>(3S)-hydroxyhexadecanedioyl-CoA + NAD(+) = 3-oxohexadecanedioyl-CoA + NADH + H(+)</text>
        <dbReference type="Rhea" id="RHEA:40267"/>
        <dbReference type="ChEBI" id="CHEBI:15378"/>
        <dbReference type="ChEBI" id="CHEBI:57540"/>
        <dbReference type="ChEBI" id="CHEBI:57945"/>
        <dbReference type="ChEBI" id="CHEBI:77080"/>
        <dbReference type="ChEBI" id="CHEBI:77081"/>
    </reaction>
    <physiologicalReaction direction="left-to-right" evidence="36">
        <dbReference type="Rhea" id="RHEA:40268"/>
    </physiologicalReaction>
</comment>
<evidence type="ECO:0000256" key="15">
    <source>
        <dbReference type="ARBA" id="ARBA00023235"/>
    </source>
</evidence>
<evidence type="ECO:0000256" key="34">
    <source>
        <dbReference type="ARBA" id="ARBA00048361"/>
    </source>
</evidence>
<dbReference type="InterPro" id="IPR018376">
    <property type="entry name" value="Enoyl-CoA_hyd/isom_CS"/>
</dbReference>
<evidence type="ECO:0000256" key="25">
    <source>
        <dbReference type="ARBA" id="ARBA00036370"/>
    </source>
</evidence>